<evidence type="ECO:0000256" key="9">
    <source>
        <dbReference type="ARBA" id="ARBA00022989"/>
    </source>
</evidence>
<keyword evidence="14" id="KW-1185">Reference proteome</keyword>
<gene>
    <name evidence="13" type="ORF">B0A50_05734</name>
</gene>
<dbReference type="InterPro" id="IPR005599">
    <property type="entry name" value="GPI_mannosylTrfase"/>
</dbReference>
<organism evidence="13 14">
    <name type="scientific">Salinomyces thailandicus</name>
    <dbReference type="NCBI Taxonomy" id="706561"/>
    <lineage>
        <taxon>Eukaryota</taxon>
        <taxon>Fungi</taxon>
        <taxon>Dikarya</taxon>
        <taxon>Ascomycota</taxon>
        <taxon>Pezizomycotina</taxon>
        <taxon>Dothideomycetes</taxon>
        <taxon>Dothideomycetidae</taxon>
        <taxon>Mycosphaerellales</taxon>
        <taxon>Teratosphaeriaceae</taxon>
        <taxon>Salinomyces</taxon>
    </lineage>
</organism>
<comment type="subcellular location">
    <subcellularLocation>
        <location evidence="1 12">Endoplasmic reticulum membrane</location>
        <topology evidence="1 12">Multi-pass membrane protein</topology>
    </subcellularLocation>
</comment>
<keyword evidence="6" id="KW-0808">Transferase</keyword>
<evidence type="ECO:0000256" key="12">
    <source>
        <dbReference type="RuleBase" id="RU363075"/>
    </source>
</evidence>
<evidence type="ECO:0000256" key="4">
    <source>
        <dbReference type="ARBA" id="ARBA00022502"/>
    </source>
</evidence>
<evidence type="ECO:0000313" key="14">
    <source>
        <dbReference type="Proteomes" id="UP000308549"/>
    </source>
</evidence>
<keyword evidence="9 12" id="KW-1133">Transmembrane helix</keyword>
<feature type="transmembrane region" description="Helical" evidence="12">
    <location>
        <begin position="296"/>
        <end position="318"/>
    </location>
</feature>
<evidence type="ECO:0000256" key="2">
    <source>
        <dbReference type="ARBA" id="ARBA00004687"/>
    </source>
</evidence>
<keyword evidence="8 12" id="KW-0256">Endoplasmic reticulum</keyword>
<reference evidence="13 14" key="1">
    <citation type="submission" date="2017-03" db="EMBL/GenBank/DDBJ databases">
        <title>Genomes of endolithic fungi from Antarctica.</title>
        <authorList>
            <person name="Coleine C."/>
            <person name="Masonjones S."/>
            <person name="Stajich J.E."/>
        </authorList>
    </citation>
    <scope>NUCLEOTIDE SEQUENCE [LARGE SCALE GENOMIC DNA]</scope>
    <source>
        <strain evidence="13 14">CCFEE 6315</strain>
    </source>
</reference>
<evidence type="ECO:0000256" key="11">
    <source>
        <dbReference type="ARBA" id="ARBA00024708"/>
    </source>
</evidence>
<name>A0A4U0TS43_9PEZI</name>
<dbReference type="UniPathway" id="UPA00196"/>
<keyword evidence="7 12" id="KW-0812">Transmembrane</keyword>
<dbReference type="OrthoDB" id="416834at2759"/>
<evidence type="ECO:0000256" key="8">
    <source>
        <dbReference type="ARBA" id="ARBA00022824"/>
    </source>
</evidence>
<evidence type="ECO:0000256" key="10">
    <source>
        <dbReference type="ARBA" id="ARBA00023136"/>
    </source>
</evidence>
<dbReference type="GO" id="GO:0005789">
    <property type="term" value="C:endoplasmic reticulum membrane"/>
    <property type="evidence" value="ECO:0007669"/>
    <property type="project" value="UniProtKB-SubCell"/>
</dbReference>
<dbReference type="EMBL" id="NAJL01000041">
    <property type="protein sequence ID" value="TKA24746.1"/>
    <property type="molecule type" value="Genomic_DNA"/>
</dbReference>
<dbReference type="AlphaFoldDB" id="A0A4U0TS43"/>
<dbReference type="Pfam" id="PF03901">
    <property type="entry name" value="Glyco_transf_22"/>
    <property type="match status" value="1"/>
</dbReference>
<keyword evidence="5 12" id="KW-0328">Glycosyltransferase</keyword>
<feature type="transmembrane region" description="Helical" evidence="12">
    <location>
        <begin position="208"/>
        <end position="233"/>
    </location>
</feature>
<dbReference type="EC" id="2.4.1.-" evidence="12"/>
<dbReference type="PANTHER" id="PTHR22760:SF4">
    <property type="entry name" value="GPI MANNOSYLTRANSFERASE 3"/>
    <property type="match status" value="1"/>
</dbReference>
<comment type="similarity">
    <text evidence="3">Belongs to the glycosyltransferase 22 family. PIGB subfamily.</text>
</comment>
<dbReference type="Proteomes" id="UP000308549">
    <property type="component" value="Unassembled WGS sequence"/>
</dbReference>
<comment type="function">
    <text evidence="11">Mannosyltransferase involved in glycosylphosphatidylinositol-anchor biosynthesis. Transfers the third mannose to Man2-GlcN-acyl-PI during GPI precursor assembly.</text>
</comment>
<keyword evidence="10 12" id="KW-0472">Membrane</keyword>
<protein>
    <recommendedName>
        <fullName evidence="12">Mannosyltransferase</fullName>
        <ecNumber evidence="12">2.4.1.-</ecNumber>
    </recommendedName>
</protein>
<evidence type="ECO:0000313" key="13">
    <source>
        <dbReference type="EMBL" id="TKA24746.1"/>
    </source>
</evidence>
<comment type="pathway">
    <text evidence="2">Glycolipid biosynthesis; glycosylphosphatidylinositol-anchor biosynthesis.</text>
</comment>
<dbReference type="PANTHER" id="PTHR22760">
    <property type="entry name" value="GLYCOSYLTRANSFERASE"/>
    <property type="match status" value="1"/>
</dbReference>
<evidence type="ECO:0000256" key="3">
    <source>
        <dbReference type="ARBA" id="ARBA00006065"/>
    </source>
</evidence>
<proteinExistence type="inferred from homology"/>
<comment type="caution">
    <text evidence="12">Lacks conserved residue(s) required for the propagation of feature annotation.</text>
</comment>
<dbReference type="GO" id="GO:0000026">
    <property type="term" value="F:alpha-1,2-mannosyltransferase activity"/>
    <property type="evidence" value="ECO:0007669"/>
    <property type="project" value="TreeGrafter"/>
</dbReference>
<keyword evidence="4" id="KW-0337">GPI-anchor biosynthesis</keyword>
<evidence type="ECO:0000256" key="6">
    <source>
        <dbReference type="ARBA" id="ARBA00022679"/>
    </source>
</evidence>
<feature type="transmembrane region" description="Helical" evidence="12">
    <location>
        <begin position="338"/>
        <end position="357"/>
    </location>
</feature>
<evidence type="ECO:0000256" key="7">
    <source>
        <dbReference type="ARBA" id="ARBA00022692"/>
    </source>
</evidence>
<accession>A0A4U0TS43</accession>
<sequence>MTSTQPKVEDKGFTSFTPGWATYSLLFSLRMANAQTLQTFFQPDEYFQALEPAWQLAFGPESGAWITWEWREGLRSCLHPMLFAAWYKILAWICDALDAGPRARADALVTAPQIPQAIIAALGDFFTWLLARKIYGPDSSASNMALFLTAASPWQWFCSVRSFSNSLETVLTVTALYYWPWDWYIGYHPNVSSESHESSPTKGLKTSLLAAAVACMLRPTNILIWAVLAIMLFRYDTSKLFALVGKASLCGSAVLGLSLLADTAFYGKFSFPPLKFLQFNVVQSLSSFYGVNRPDYYFTEGLPLLLTTTLPFALLGLWQALRARPKNQNLEMYRTSQITFVLALTVLVMVLTMTLISHKEVRFIYPLLPTLLILAAKPLATFLKPTVFFSPPRSPTTNHWRGALFVLMVFSNYSIARYASSTHQRGVIDVMRYLRHQQEARLLHTPAWQNPNMTVGFLMPCHSTPWRSHLVHPEIQAWALTCEPPLHIPVDQRQDYLDEADIFYKKSASTWVSATMQDIETIMDEFQVPETYKPRDKQGELRAWPEYLVFFEQLLPTLEEILGRTRYRECWRGFNTHWHDDWRRKGDVMMWCLPSASAAE</sequence>
<evidence type="ECO:0000256" key="1">
    <source>
        <dbReference type="ARBA" id="ARBA00004477"/>
    </source>
</evidence>
<dbReference type="GO" id="GO:0006506">
    <property type="term" value="P:GPI anchor biosynthetic process"/>
    <property type="evidence" value="ECO:0007669"/>
    <property type="project" value="UniProtKB-UniPathway"/>
</dbReference>
<evidence type="ECO:0000256" key="5">
    <source>
        <dbReference type="ARBA" id="ARBA00022676"/>
    </source>
</evidence>
<comment type="caution">
    <text evidence="13">The sequence shown here is derived from an EMBL/GenBank/DDBJ whole genome shotgun (WGS) entry which is preliminary data.</text>
</comment>
<feature type="transmembrane region" description="Helical" evidence="12">
    <location>
        <begin position="240"/>
        <end position="261"/>
    </location>
</feature>